<sequence>MNRSLASQLTDQLMADGTSAYRAWDWALAGASRAQMETIYQRAQEVVAQLPLIMSDDEVVQHYDEPPKEERGTLPGPKKFSQPPASQSTAARAQPDIGDRIMQEEIPLDNRDEKEINTPLNVHFLDIFAEPEPTLHSIDCLWTNSYRVFEVTRLWAYRIISLILGLPVAFCCGLSFACVSFNYIWCFHPARRIILIEYHMIKQIVYGAAGLFCRPVALAFGNIFANIRIHRSQGEKVPEEQLLIV</sequence>
<proteinExistence type="inferred from homology"/>
<dbReference type="PANTHER" id="PTHR10844">
    <property type="entry name" value="CAVEOLIN"/>
    <property type="match status" value="1"/>
</dbReference>
<dbReference type="GO" id="GO:0000139">
    <property type="term" value="C:Golgi membrane"/>
    <property type="evidence" value="ECO:0007669"/>
    <property type="project" value="UniProtKB-SubCell"/>
</dbReference>
<keyword evidence="3 6" id="KW-1003">Cell membrane</keyword>
<evidence type="ECO:0000313" key="9">
    <source>
        <dbReference type="Proteomes" id="UP000887575"/>
    </source>
</evidence>
<evidence type="ECO:0000256" key="3">
    <source>
        <dbReference type="ARBA" id="ARBA00022475"/>
    </source>
</evidence>
<evidence type="ECO:0000256" key="2">
    <source>
        <dbReference type="ARBA" id="ARBA00010988"/>
    </source>
</evidence>
<feature type="transmembrane region" description="Helical" evidence="8">
    <location>
        <begin position="204"/>
        <end position="225"/>
    </location>
</feature>
<dbReference type="Proteomes" id="UP000887575">
    <property type="component" value="Unassembled WGS sequence"/>
</dbReference>
<protein>
    <recommendedName>
        <fullName evidence="6">Caveolin</fullName>
    </recommendedName>
</protein>
<dbReference type="GO" id="GO:0070836">
    <property type="term" value="P:caveola assembly"/>
    <property type="evidence" value="ECO:0007669"/>
    <property type="project" value="InterPro"/>
</dbReference>
<keyword evidence="4 6" id="KW-0333">Golgi apparatus</keyword>
<dbReference type="PANTHER" id="PTHR10844:SF19">
    <property type="entry name" value="CAVEOLIN-2"/>
    <property type="match status" value="1"/>
</dbReference>
<keyword evidence="5 6" id="KW-0472">Membrane</keyword>
<dbReference type="InterPro" id="IPR001612">
    <property type="entry name" value="Caveolin"/>
</dbReference>
<evidence type="ECO:0000256" key="6">
    <source>
        <dbReference type="RuleBase" id="RU000680"/>
    </source>
</evidence>
<keyword evidence="9" id="KW-1185">Reference proteome</keyword>
<dbReference type="GO" id="GO:0060090">
    <property type="term" value="F:molecular adaptor activity"/>
    <property type="evidence" value="ECO:0007669"/>
    <property type="project" value="TreeGrafter"/>
</dbReference>
<keyword evidence="8" id="KW-1133">Transmembrane helix</keyword>
<dbReference type="AlphaFoldDB" id="A0AAF3J1J6"/>
<name>A0AAF3J1J6_9BILA</name>
<feature type="region of interest" description="Disordered" evidence="7">
    <location>
        <begin position="64"/>
        <end position="96"/>
    </location>
</feature>
<dbReference type="Pfam" id="PF01146">
    <property type="entry name" value="Caveolin"/>
    <property type="match status" value="1"/>
</dbReference>
<dbReference type="WBParaSite" id="MBELARI_LOCUS10439">
    <property type="protein sequence ID" value="MBELARI_LOCUS10439"/>
    <property type="gene ID" value="MBELARI_LOCUS10439"/>
</dbReference>
<comment type="subcellular location">
    <subcellularLocation>
        <location evidence="1 6">Cell membrane</location>
        <topology evidence="1 6">Peripheral membrane protein</topology>
    </subcellularLocation>
    <subcellularLocation>
        <location evidence="6">Golgi apparatus membrane</location>
        <topology evidence="6">Peripheral membrane protein</topology>
    </subcellularLocation>
    <subcellularLocation>
        <location evidence="6">Membrane</location>
        <location evidence="6">Caveola</location>
        <topology evidence="6">Peripheral membrane protein</topology>
    </subcellularLocation>
</comment>
<evidence type="ECO:0000256" key="7">
    <source>
        <dbReference type="SAM" id="MobiDB-lite"/>
    </source>
</evidence>
<evidence type="ECO:0000256" key="1">
    <source>
        <dbReference type="ARBA" id="ARBA00004202"/>
    </source>
</evidence>
<comment type="similarity">
    <text evidence="2 6">Belongs to the caveolin family.</text>
</comment>
<accession>A0AAF3J1J6</accession>
<feature type="transmembrane region" description="Helical" evidence="8">
    <location>
        <begin position="155"/>
        <end position="184"/>
    </location>
</feature>
<evidence type="ECO:0000256" key="8">
    <source>
        <dbReference type="SAM" id="Phobius"/>
    </source>
</evidence>
<evidence type="ECO:0000256" key="5">
    <source>
        <dbReference type="ARBA" id="ARBA00023136"/>
    </source>
</evidence>
<reference evidence="10" key="1">
    <citation type="submission" date="2024-02" db="UniProtKB">
        <authorList>
            <consortium name="WormBaseParasite"/>
        </authorList>
    </citation>
    <scope>IDENTIFICATION</scope>
</reference>
<comment type="function">
    <text evidence="6">May act as a scaffolding protein within caveolar membranes. Interacts directly with G-protein alpha subunits and can functionally regulate their activity.</text>
</comment>
<keyword evidence="8" id="KW-0812">Transmembrane</keyword>
<evidence type="ECO:0000313" key="10">
    <source>
        <dbReference type="WBParaSite" id="MBELARI_LOCUS10439"/>
    </source>
</evidence>
<dbReference type="GO" id="GO:0005901">
    <property type="term" value="C:caveola"/>
    <property type="evidence" value="ECO:0007669"/>
    <property type="project" value="UniProtKB-SubCell"/>
</dbReference>
<organism evidence="9 10">
    <name type="scientific">Mesorhabditis belari</name>
    <dbReference type="NCBI Taxonomy" id="2138241"/>
    <lineage>
        <taxon>Eukaryota</taxon>
        <taxon>Metazoa</taxon>
        <taxon>Ecdysozoa</taxon>
        <taxon>Nematoda</taxon>
        <taxon>Chromadorea</taxon>
        <taxon>Rhabditida</taxon>
        <taxon>Rhabditina</taxon>
        <taxon>Rhabditomorpha</taxon>
        <taxon>Rhabditoidea</taxon>
        <taxon>Rhabditidae</taxon>
        <taxon>Mesorhabditinae</taxon>
        <taxon>Mesorhabditis</taxon>
    </lineage>
</organism>
<evidence type="ECO:0000256" key="4">
    <source>
        <dbReference type="ARBA" id="ARBA00023034"/>
    </source>
</evidence>